<evidence type="ECO:0000256" key="1">
    <source>
        <dbReference type="SAM" id="MobiDB-lite"/>
    </source>
</evidence>
<feature type="region of interest" description="Disordered" evidence="1">
    <location>
        <begin position="19"/>
        <end position="40"/>
    </location>
</feature>
<dbReference type="EMBL" id="CP062006">
    <property type="protein sequence ID" value="QTC87460.1"/>
    <property type="molecule type" value="Genomic_DNA"/>
</dbReference>
<dbReference type="Proteomes" id="UP000663942">
    <property type="component" value="Chromosome"/>
</dbReference>
<evidence type="ECO:0008006" key="4">
    <source>
        <dbReference type="Google" id="ProtNLM"/>
    </source>
</evidence>
<organism evidence="2 3">
    <name type="scientific">Brevundimonas pondensis</name>
    <dbReference type="NCBI Taxonomy" id="2774189"/>
    <lineage>
        <taxon>Bacteria</taxon>
        <taxon>Pseudomonadati</taxon>
        <taxon>Pseudomonadota</taxon>
        <taxon>Alphaproteobacteria</taxon>
        <taxon>Caulobacterales</taxon>
        <taxon>Caulobacteraceae</taxon>
        <taxon>Brevundimonas</taxon>
    </lineage>
</organism>
<protein>
    <recommendedName>
        <fullName evidence="4">Secreted protein</fullName>
    </recommendedName>
</protein>
<dbReference type="RefSeq" id="WP_207823803.1">
    <property type="nucleotide sequence ID" value="NZ_CP062006.1"/>
</dbReference>
<name>A0ABX7SKP2_9CAUL</name>
<evidence type="ECO:0000313" key="3">
    <source>
        <dbReference type="Proteomes" id="UP000663942"/>
    </source>
</evidence>
<evidence type="ECO:0000313" key="2">
    <source>
        <dbReference type="EMBL" id="QTC87460.1"/>
    </source>
</evidence>
<sequence>MTLHYWRRLVASLILPVPRRAHDHGRPRHRGAEALAPDQVERQEGGYLSAAYTEQRSEYGLPGHSHGYESCQPHASSLHCAGHDQPGPIGGWRATCSKPWRATLAKIYAPNCTS</sequence>
<feature type="compositionally biased region" description="Basic residues" evidence="1">
    <location>
        <begin position="19"/>
        <end position="29"/>
    </location>
</feature>
<gene>
    <name evidence="2" type="ORF">IFE19_15420</name>
</gene>
<reference evidence="2 3" key="1">
    <citation type="submission" date="2020-09" db="EMBL/GenBank/DDBJ databases">
        <title>Brevundimonas sp. LVF1 isolated from an oligotrophic pond in Goettingen, Germany.</title>
        <authorList>
            <person name="Friedrich I."/>
            <person name="Klassen A."/>
            <person name="Neubauer H."/>
            <person name="Schneider D."/>
            <person name="Hertel R."/>
            <person name="Daniel R."/>
        </authorList>
    </citation>
    <scope>NUCLEOTIDE SEQUENCE [LARGE SCALE GENOMIC DNA]</scope>
    <source>
        <strain evidence="2 3">LVF1</strain>
    </source>
</reference>
<keyword evidence="3" id="KW-1185">Reference proteome</keyword>
<accession>A0ABX7SKP2</accession>
<proteinExistence type="predicted"/>